<dbReference type="GO" id="GO:0017000">
    <property type="term" value="P:antibiotic biosynthetic process"/>
    <property type="evidence" value="ECO:0007669"/>
    <property type="project" value="UniProtKB-ARBA"/>
</dbReference>
<dbReference type="Pfam" id="PF06722">
    <property type="entry name" value="EryCIII-like_C"/>
    <property type="match status" value="1"/>
</dbReference>
<dbReference type="InterPro" id="IPR048284">
    <property type="entry name" value="EryCIII-like_N"/>
</dbReference>
<keyword evidence="3 6" id="KW-0808">Transferase</keyword>
<evidence type="ECO:0000256" key="3">
    <source>
        <dbReference type="ARBA" id="ARBA00022679"/>
    </source>
</evidence>
<evidence type="ECO:0000259" key="5">
    <source>
        <dbReference type="Pfam" id="PF21036"/>
    </source>
</evidence>
<proteinExistence type="inferred from homology"/>
<protein>
    <submittedName>
        <fullName evidence="6">UDP:flavonoid glycosyltransferase YjiC (YdhE family)</fullName>
    </submittedName>
</protein>
<reference evidence="6 7" key="1">
    <citation type="submission" date="2020-08" db="EMBL/GenBank/DDBJ databases">
        <title>Sequencing the genomes of 1000 actinobacteria strains.</title>
        <authorList>
            <person name="Klenk H.-P."/>
        </authorList>
    </citation>
    <scope>NUCLEOTIDE SEQUENCE [LARGE SCALE GENOMIC DNA]</scope>
    <source>
        <strain evidence="6 7">DSM 44230</strain>
    </source>
</reference>
<feature type="domain" description="Erythromycin biosynthesis protein CIII-like C-terminal" evidence="4">
    <location>
        <begin position="232"/>
        <end position="371"/>
    </location>
</feature>
<dbReference type="CDD" id="cd03784">
    <property type="entry name" value="GT1_Gtf-like"/>
    <property type="match status" value="1"/>
</dbReference>
<evidence type="ECO:0000259" key="4">
    <source>
        <dbReference type="Pfam" id="PF06722"/>
    </source>
</evidence>
<keyword evidence="2" id="KW-0328">Glycosyltransferase</keyword>
<name>A0A7W7C9U7_9PSEU</name>
<dbReference type="Pfam" id="PF21036">
    <property type="entry name" value="EryCIII-like_N"/>
    <property type="match status" value="1"/>
</dbReference>
<keyword evidence="7" id="KW-1185">Reference proteome</keyword>
<dbReference type="PANTHER" id="PTHR48050">
    <property type="entry name" value="STEROL 3-BETA-GLUCOSYLTRANSFERASE"/>
    <property type="match status" value="1"/>
</dbReference>
<comment type="similarity">
    <text evidence="1">Belongs to the glycosyltransferase 28 family.</text>
</comment>
<accession>A0A7W7C9U7</accession>
<feature type="domain" description="Erythromycin biosynthesis protein CIII-like N-terminal" evidence="5">
    <location>
        <begin position="23"/>
        <end position="217"/>
    </location>
</feature>
<evidence type="ECO:0000256" key="1">
    <source>
        <dbReference type="ARBA" id="ARBA00006962"/>
    </source>
</evidence>
<sequence length="373" mass="39049">MRVMITAAPLLGHLLPLVPLARALREAGHEVLLATAGEAMAVADQADLPVRDLAPGFRFEPIVRRTLLWHPLIAKAEIAGKSGTRGAALLFGHVNEEIADGAVALARSWKPDLVLHEPLAIAGALAAAVAGVPAVLVENSLFDGLDLLAATRERLAKPLRRNNIDELPEPAARIVTAPPSLVGEQSGWPMRYEPYSGEGEIPAWLSTEADRPRIAVSRSTVGGPGGNRLMSAVVDAAEGLDAEIVLLRPDRRILRRESLPANVRTLDWAPLTCVLAHCAALVHHGGAGSVAAALAAGIPQLVVPGAGDRDHNARLVAKRGAGTAVAAKDISTAELRRLLTEPGLTEAALAVRKEMAAMPAPATLVPKLVALGR</sequence>
<dbReference type="Gene3D" id="3.40.50.2000">
    <property type="entry name" value="Glycogen Phosphorylase B"/>
    <property type="match status" value="2"/>
</dbReference>
<evidence type="ECO:0000313" key="7">
    <source>
        <dbReference type="Proteomes" id="UP000533598"/>
    </source>
</evidence>
<dbReference type="GO" id="GO:0016758">
    <property type="term" value="F:hexosyltransferase activity"/>
    <property type="evidence" value="ECO:0007669"/>
    <property type="project" value="UniProtKB-ARBA"/>
</dbReference>
<dbReference type="SUPFAM" id="SSF53756">
    <property type="entry name" value="UDP-Glycosyltransferase/glycogen phosphorylase"/>
    <property type="match status" value="1"/>
</dbReference>
<gene>
    <name evidence="6" type="ORF">HNR67_003263</name>
</gene>
<organism evidence="6 7">
    <name type="scientific">Crossiella cryophila</name>
    <dbReference type="NCBI Taxonomy" id="43355"/>
    <lineage>
        <taxon>Bacteria</taxon>
        <taxon>Bacillati</taxon>
        <taxon>Actinomycetota</taxon>
        <taxon>Actinomycetes</taxon>
        <taxon>Pseudonocardiales</taxon>
        <taxon>Pseudonocardiaceae</taxon>
        <taxon>Crossiella</taxon>
    </lineage>
</organism>
<dbReference type="InterPro" id="IPR010610">
    <property type="entry name" value="EryCIII-like_C"/>
</dbReference>
<evidence type="ECO:0000313" key="6">
    <source>
        <dbReference type="EMBL" id="MBB4677145.1"/>
    </source>
</evidence>
<comment type="caution">
    <text evidence="6">The sequence shown here is derived from an EMBL/GenBank/DDBJ whole genome shotgun (WGS) entry which is preliminary data.</text>
</comment>
<dbReference type="GO" id="GO:0008194">
    <property type="term" value="F:UDP-glycosyltransferase activity"/>
    <property type="evidence" value="ECO:0007669"/>
    <property type="project" value="InterPro"/>
</dbReference>
<dbReference type="InterPro" id="IPR050426">
    <property type="entry name" value="Glycosyltransferase_28"/>
</dbReference>
<dbReference type="EMBL" id="JACHMH010000001">
    <property type="protein sequence ID" value="MBB4677145.1"/>
    <property type="molecule type" value="Genomic_DNA"/>
</dbReference>
<dbReference type="InterPro" id="IPR002213">
    <property type="entry name" value="UDP_glucos_trans"/>
</dbReference>
<dbReference type="PANTHER" id="PTHR48050:SF13">
    <property type="entry name" value="STEROL 3-BETA-GLUCOSYLTRANSFERASE UGT80A2"/>
    <property type="match status" value="1"/>
</dbReference>
<evidence type="ECO:0000256" key="2">
    <source>
        <dbReference type="ARBA" id="ARBA00022676"/>
    </source>
</evidence>
<dbReference type="Proteomes" id="UP000533598">
    <property type="component" value="Unassembled WGS sequence"/>
</dbReference>
<dbReference type="AlphaFoldDB" id="A0A7W7C9U7"/>